<dbReference type="HOGENOM" id="CLU_031317_2_1_9"/>
<dbReference type="PANTHER" id="PTHR46018:SF2">
    <property type="entry name" value="ZINC PHOSPHODIESTERASE ELAC PROTEIN 1"/>
    <property type="match status" value="1"/>
</dbReference>
<evidence type="ECO:0000256" key="7">
    <source>
        <dbReference type="ARBA" id="ARBA00022833"/>
    </source>
</evidence>
<dbReference type="NCBIfam" id="TIGR02651">
    <property type="entry name" value="RNase_Z"/>
    <property type="match status" value="1"/>
</dbReference>
<dbReference type="EMBL" id="CP003639">
    <property type="protein sequence ID" value="AFM42463.1"/>
    <property type="molecule type" value="Genomic_DNA"/>
</dbReference>
<dbReference type="PANTHER" id="PTHR46018">
    <property type="entry name" value="ZINC PHOSPHODIESTERASE ELAC PROTEIN 1"/>
    <property type="match status" value="1"/>
</dbReference>
<feature type="binding site" evidence="8">
    <location>
        <position position="63"/>
    </location>
    <ligand>
        <name>Zn(2+)</name>
        <dbReference type="ChEBI" id="CHEBI:29105"/>
        <label>1</label>
        <note>catalytic</note>
    </ligand>
</feature>
<feature type="active site" description="Proton acceptor" evidence="8">
    <location>
        <position position="65"/>
    </location>
</feature>
<feature type="domain" description="Metallo-beta-lactamase" evidence="9">
    <location>
        <begin position="198"/>
        <end position="267"/>
    </location>
</feature>
<keyword evidence="7 8" id="KW-0862">Zinc</keyword>
<protein>
    <recommendedName>
        <fullName evidence="8">Ribonuclease Z</fullName>
        <shortName evidence="8">RNase Z</shortName>
        <ecNumber evidence="8">3.1.26.11</ecNumber>
    </recommendedName>
    <alternativeName>
        <fullName evidence="8">tRNA 3 endonuclease</fullName>
    </alternativeName>
    <alternativeName>
        <fullName evidence="8">tRNase Z</fullName>
    </alternativeName>
</protein>
<name>I4D9I9_DESAJ</name>
<evidence type="ECO:0000256" key="3">
    <source>
        <dbReference type="ARBA" id="ARBA00022722"/>
    </source>
</evidence>
<organism evidence="10 11">
    <name type="scientific">Desulfosporosinus acidiphilus (strain DSM 22704 / JCM 16185 / SJ4)</name>
    <dbReference type="NCBI Taxonomy" id="646529"/>
    <lineage>
        <taxon>Bacteria</taxon>
        <taxon>Bacillati</taxon>
        <taxon>Bacillota</taxon>
        <taxon>Clostridia</taxon>
        <taxon>Eubacteriales</taxon>
        <taxon>Desulfitobacteriaceae</taxon>
        <taxon>Desulfosporosinus</taxon>
    </lineage>
</organism>
<gene>
    <name evidence="8" type="primary">rnz</name>
    <name evidence="10" type="ordered locus">Desaci_3582</name>
</gene>
<feature type="binding site" evidence="8">
    <location>
        <position position="61"/>
    </location>
    <ligand>
        <name>Zn(2+)</name>
        <dbReference type="ChEBI" id="CHEBI:29105"/>
        <label>1</label>
        <note>catalytic</note>
    </ligand>
</feature>
<keyword evidence="3 8" id="KW-0540">Nuclease</keyword>
<dbReference type="InterPro" id="IPR013471">
    <property type="entry name" value="RNase_Z/BN"/>
</dbReference>
<keyword evidence="5 8" id="KW-0255">Endonuclease</keyword>
<dbReference type="NCBIfam" id="NF000801">
    <property type="entry name" value="PRK00055.1-3"/>
    <property type="match status" value="1"/>
</dbReference>
<sequence>MFDVCLLGTGGMMPIPGRWLSSLLIKCNGKMILVDCGEGTQIPLRMAAWGFKAIEAILLTHYHADHIAGLPGLLLTIANSGKVEVLTLIGPPGLKQVVDGLTVISPQLPYELELIELSDINGDSTSLHNININSLPADHSLPCLAYSFELPRNRRFNAGRAKGLNIPIQYWKDLQRGISVTLENKTIRPDMVLGPLRKGIKVCYCTDTRPTEDLEEFISGADLFICEGMYGKNDELEKARQNKHMTFSEAALLAKRGNVNELWLTHYSPSLKDPEVHIEGVRAIFQKTIAGKDLQSKTIKFNDTDTEADFGK</sequence>
<comment type="similarity">
    <text evidence="8">Belongs to the RNase Z family.</text>
</comment>
<evidence type="ECO:0000256" key="8">
    <source>
        <dbReference type="HAMAP-Rule" id="MF_01818"/>
    </source>
</evidence>
<feature type="binding site" evidence="8">
    <location>
        <position position="266"/>
    </location>
    <ligand>
        <name>Zn(2+)</name>
        <dbReference type="ChEBI" id="CHEBI:29105"/>
        <label>2</label>
        <note>catalytic</note>
    </ligand>
</feature>
<dbReference type="Gene3D" id="3.60.15.10">
    <property type="entry name" value="Ribonuclease Z/Hydroxyacylglutathione hydrolase-like"/>
    <property type="match status" value="1"/>
</dbReference>
<feature type="binding site" evidence="8">
    <location>
        <position position="207"/>
    </location>
    <ligand>
        <name>Zn(2+)</name>
        <dbReference type="ChEBI" id="CHEBI:29105"/>
        <label>2</label>
        <note>catalytic</note>
    </ligand>
</feature>
<keyword evidence="6 8" id="KW-0378">Hydrolase</keyword>
<evidence type="ECO:0000256" key="4">
    <source>
        <dbReference type="ARBA" id="ARBA00022723"/>
    </source>
</evidence>
<dbReference type="EC" id="3.1.26.11" evidence="8"/>
<dbReference type="GO" id="GO:0042781">
    <property type="term" value="F:3'-tRNA processing endoribonuclease activity"/>
    <property type="evidence" value="ECO:0007669"/>
    <property type="project" value="UniProtKB-UniRule"/>
</dbReference>
<comment type="cofactor">
    <cofactor evidence="8">
        <name>Zn(2+)</name>
        <dbReference type="ChEBI" id="CHEBI:29105"/>
    </cofactor>
    <text evidence="8">Binds 2 Zn(2+) ions.</text>
</comment>
<evidence type="ECO:0000256" key="5">
    <source>
        <dbReference type="ARBA" id="ARBA00022759"/>
    </source>
</evidence>
<dbReference type="OrthoDB" id="9800940at2"/>
<keyword evidence="11" id="KW-1185">Reference proteome</keyword>
<evidence type="ECO:0000256" key="6">
    <source>
        <dbReference type="ARBA" id="ARBA00022801"/>
    </source>
</evidence>
<feature type="binding site" evidence="8">
    <location>
        <position position="139"/>
    </location>
    <ligand>
        <name>Zn(2+)</name>
        <dbReference type="ChEBI" id="CHEBI:29105"/>
        <label>1</label>
        <note>catalytic</note>
    </ligand>
</feature>
<evidence type="ECO:0000313" key="11">
    <source>
        <dbReference type="Proteomes" id="UP000002892"/>
    </source>
</evidence>
<dbReference type="eggNOG" id="COG1234">
    <property type="taxonomic scope" value="Bacteria"/>
</dbReference>
<comment type="subunit">
    <text evidence="1 8">Homodimer.</text>
</comment>
<dbReference type="Pfam" id="PF12706">
    <property type="entry name" value="Lactamase_B_2"/>
    <property type="match status" value="1"/>
</dbReference>
<proteinExistence type="inferred from homology"/>
<feature type="binding site" evidence="8">
    <location>
        <position position="207"/>
    </location>
    <ligand>
        <name>Zn(2+)</name>
        <dbReference type="ChEBI" id="CHEBI:29105"/>
        <label>1</label>
        <note>catalytic</note>
    </ligand>
</feature>
<dbReference type="CDD" id="cd07717">
    <property type="entry name" value="RNaseZ_ZiPD-like_MBL-fold"/>
    <property type="match status" value="1"/>
</dbReference>
<feature type="binding site" evidence="8">
    <location>
        <position position="66"/>
    </location>
    <ligand>
        <name>Zn(2+)</name>
        <dbReference type="ChEBI" id="CHEBI:29105"/>
        <label>2</label>
        <note>catalytic</note>
    </ligand>
</feature>
<feature type="binding site" evidence="8">
    <location>
        <position position="65"/>
    </location>
    <ligand>
        <name>Zn(2+)</name>
        <dbReference type="ChEBI" id="CHEBI:29105"/>
        <label>2</label>
        <note>catalytic</note>
    </ligand>
</feature>
<dbReference type="AlphaFoldDB" id="I4D9I9"/>
<reference evidence="10 11" key="1">
    <citation type="journal article" date="2012" name="J. Bacteriol.">
        <title>Complete genome sequences of Desulfosporosinus orientis DSM765T, Desulfosporosinus youngiae DSM17734T, Desulfosporosinus meridiei DSM13257T, and Desulfosporosinus acidiphilus DSM22704T.</title>
        <authorList>
            <person name="Pester M."/>
            <person name="Brambilla E."/>
            <person name="Alazard D."/>
            <person name="Rattei T."/>
            <person name="Weinmaier T."/>
            <person name="Han J."/>
            <person name="Lucas S."/>
            <person name="Lapidus A."/>
            <person name="Cheng J.F."/>
            <person name="Goodwin L."/>
            <person name="Pitluck S."/>
            <person name="Peters L."/>
            <person name="Ovchinnikova G."/>
            <person name="Teshima H."/>
            <person name="Detter J.C."/>
            <person name="Han C.S."/>
            <person name="Tapia R."/>
            <person name="Land M.L."/>
            <person name="Hauser L."/>
            <person name="Kyrpides N.C."/>
            <person name="Ivanova N.N."/>
            <person name="Pagani I."/>
            <person name="Huntmann M."/>
            <person name="Wei C.L."/>
            <person name="Davenport K.W."/>
            <person name="Daligault H."/>
            <person name="Chain P.S."/>
            <person name="Chen A."/>
            <person name="Mavromatis K."/>
            <person name="Markowitz V."/>
            <person name="Szeto E."/>
            <person name="Mikhailova N."/>
            <person name="Pati A."/>
            <person name="Wagner M."/>
            <person name="Woyke T."/>
            <person name="Ollivier B."/>
            <person name="Klenk H.P."/>
            <person name="Spring S."/>
            <person name="Loy A."/>
        </authorList>
    </citation>
    <scope>NUCLEOTIDE SEQUENCE [LARGE SCALE GENOMIC DNA]</scope>
    <source>
        <strain evidence="11">DSM 22704 / JCM 16185 / SJ4</strain>
    </source>
</reference>
<evidence type="ECO:0000256" key="2">
    <source>
        <dbReference type="ARBA" id="ARBA00022694"/>
    </source>
</evidence>
<evidence type="ECO:0000259" key="9">
    <source>
        <dbReference type="Pfam" id="PF12706"/>
    </source>
</evidence>
<keyword evidence="2 8" id="KW-0819">tRNA processing</keyword>
<dbReference type="Proteomes" id="UP000002892">
    <property type="component" value="Chromosome"/>
</dbReference>
<keyword evidence="4 8" id="KW-0479">Metal-binding</keyword>
<dbReference type="RefSeq" id="WP_014828451.1">
    <property type="nucleotide sequence ID" value="NC_018068.1"/>
</dbReference>
<dbReference type="STRING" id="646529.Desaci_3582"/>
<comment type="catalytic activity">
    <reaction evidence="8">
        <text>Endonucleolytic cleavage of RNA, removing extra 3' nucleotides from tRNA precursor, generating 3' termini of tRNAs. A 3'-hydroxy group is left at the tRNA terminus and a 5'-phosphoryl group is left at the trailer molecule.</text>
        <dbReference type="EC" id="3.1.26.11"/>
    </reaction>
</comment>
<comment type="function">
    <text evidence="8">Zinc phosphodiesterase, which displays some tRNA 3'-processing endonuclease activity. Probably involved in tRNA maturation, by removing a 3'-trailer from precursor tRNA.</text>
</comment>
<dbReference type="Pfam" id="PF23023">
    <property type="entry name" value="Anti-Pycsar_Apyc1"/>
    <property type="match status" value="1"/>
</dbReference>
<evidence type="ECO:0000313" key="10">
    <source>
        <dbReference type="EMBL" id="AFM42463.1"/>
    </source>
</evidence>
<dbReference type="InterPro" id="IPR001279">
    <property type="entry name" value="Metallo-B-lactamas"/>
</dbReference>
<accession>I4D9I9</accession>
<evidence type="ECO:0000256" key="1">
    <source>
        <dbReference type="ARBA" id="ARBA00011738"/>
    </source>
</evidence>
<dbReference type="KEGG" id="dai:Desaci_3582"/>
<dbReference type="InterPro" id="IPR036866">
    <property type="entry name" value="RibonucZ/Hydroxyglut_hydro"/>
</dbReference>
<dbReference type="GO" id="GO:0008270">
    <property type="term" value="F:zinc ion binding"/>
    <property type="evidence" value="ECO:0007669"/>
    <property type="project" value="UniProtKB-UniRule"/>
</dbReference>
<dbReference type="SUPFAM" id="SSF56281">
    <property type="entry name" value="Metallo-hydrolase/oxidoreductase"/>
    <property type="match status" value="1"/>
</dbReference>
<dbReference type="HAMAP" id="MF_01818">
    <property type="entry name" value="RNase_Z_BN"/>
    <property type="match status" value="1"/>
</dbReference>